<evidence type="ECO:0000259" key="6">
    <source>
        <dbReference type="Pfam" id="PF01979"/>
    </source>
</evidence>
<evidence type="ECO:0000256" key="3">
    <source>
        <dbReference type="ARBA" id="ARBA00022723"/>
    </source>
</evidence>
<dbReference type="InterPro" id="IPR011059">
    <property type="entry name" value="Metal-dep_hydrolase_composite"/>
</dbReference>
<dbReference type="InterPro" id="IPR011778">
    <property type="entry name" value="Hydantoinase/dihydroPyrase"/>
</dbReference>
<keyword evidence="8" id="KW-1185">Reference proteome</keyword>
<dbReference type="SUPFAM" id="SSF51556">
    <property type="entry name" value="Metallo-dependent hydrolases"/>
    <property type="match status" value="1"/>
</dbReference>
<dbReference type="NCBIfam" id="TIGR02033">
    <property type="entry name" value="D-hydantoinase"/>
    <property type="match status" value="1"/>
</dbReference>
<feature type="modified residue" description="N6-carboxylysine" evidence="5">
    <location>
        <position position="151"/>
    </location>
</feature>
<dbReference type="GO" id="GO:0016812">
    <property type="term" value="F:hydrolase activity, acting on carbon-nitrogen (but not peptide) bonds, in cyclic amides"/>
    <property type="evidence" value="ECO:0007669"/>
    <property type="project" value="TreeGrafter"/>
</dbReference>
<dbReference type="Proteomes" id="UP000095094">
    <property type="component" value="Unassembled WGS sequence"/>
</dbReference>
<dbReference type="CDD" id="cd01314">
    <property type="entry name" value="D-HYD"/>
    <property type="match status" value="1"/>
</dbReference>
<evidence type="ECO:0000313" key="8">
    <source>
        <dbReference type="Proteomes" id="UP000095094"/>
    </source>
</evidence>
<dbReference type="InterPro" id="IPR006680">
    <property type="entry name" value="Amidohydro-rel"/>
</dbReference>
<dbReference type="Gene3D" id="3.20.20.140">
    <property type="entry name" value="Metal-dependent hydrolases"/>
    <property type="match status" value="1"/>
</dbReference>
<dbReference type="InterPro" id="IPR032466">
    <property type="entry name" value="Metal_Hydrolase"/>
</dbReference>
<dbReference type="AlphaFoldDB" id="A0A1E5GI33"/>
<name>A0A1E5GI33_9ENTE</name>
<sequence length="466" mass="51311">MSILLNGGVVVSANERRQLDVRIDGEKIVEMGTNLTVNDSTVENVSGCFLLPGFIDAHTHLELNNGKGSMGTADNFTTGSKAAVAKGTTTVIDMATPNKGSSLKDCLASWDKLAQGNSSCDYTYHMSIIEWNPEIKAEIKEMIDAGITSFKMYMAYDNLRTKDAEIFEAMEEIRNYQGMLGIHCENGDMVNEMIAKFVSEGKLSPHYHPLTRPDSVEAEAVERYLMIAHLADLPVNIVHLSTKRSLEAVGRARARGQKVYVETCPQYLVLDEHLYDAPNFEGAKYVCSPPLRSLEDQETLWSGVINGAVNTISTDHCSFNFEGQKTIGREDFSKIPNGMPGVETRPELIYTYGVTTGKISLERMVALLSEDIAKQFALYPQKGIVQTGSDADIVIWDPETSGVISAATQLQNVDYTPYDGFETQGSARAVYLRGQKVAEAGHVITEKQGNFVFRKIDPMNEGNQST</sequence>
<reference evidence="8" key="1">
    <citation type="submission" date="2016-09" db="EMBL/GenBank/DDBJ databases">
        <authorList>
            <person name="Gulvik C.A."/>
        </authorList>
    </citation>
    <scope>NUCLEOTIDE SEQUENCE [LARGE SCALE GENOMIC DNA]</scope>
    <source>
        <strain evidence="8">LMG 8895</strain>
    </source>
</reference>
<dbReference type="PANTHER" id="PTHR11647:SF1">
    <property type="entry name" value="COLLAPSIN RESPONSE MEDIATOR PROTEIN"/>
    <property type="match status" value="1"/>
</dbReference>
<dbReference type="Gene3D" id="2.30.40.10">
    <property type="entry name" value="Urease, subunit C, domain 1"/>
    <property type="match status" value="1"/>
</dbReference>
<dbReference type="PANTHER" id="PTHR11647">
    <property type="entry name" value="HYDRANTOINASE/DIHYDROPYRIMIDINASE FAMILY MEMBER"/>
    <property type="match status" value="1"/>
</dbReference>
<dbReference type="OrthoDB" id="9765462at2"/>
<organism evidence="7 8">
    <name type="scientific">Enterococcus termitis</name>
    <dbReference type="NCBI Taxonomy" id="332950"/>
    <lineage>
        <taxon>Bacteria</taxon>
        <taxon>Bacillati</taxon>
        <taxon>Bacillota</taxon>
        <taxon>Bacilli</taxon>
        <taxon>Lactobacillales</taxon>
        <taxon>Enterococcaceae</taxon>
        <taxon>Enterococcus</taxon>
    </lineage>
</organism>
<comment type="PTM">
    <text evidence="5">Carbamylation allows a single lysine to coordinate two divalent metal cations.</text>
</comment>
<gene>
    <name evidence="7" type="ORF">BCR25_07560</name>
</gene>
<proteinExistence type="inferred from homology"/>
<comment type="caution">
    <text evidence="7">The sequence shown here is derived from an EMBL/GenBank/DDBJ whole genome shotgun (WGS) entry which is preliminary data.</text>
</comment>
<feature type="domain" description="Amidohydrolase-related" evidence="6">
    <location>
        <begin position="49"/>
        <end position="435"/>
    </location>
</feature>
<dbReference type="GO" id="GO:0046872">
    <property type="term" value="F:metal ion binding"/>
    <property type="evidence" value="ECO:0007669"/>
    <property type="project" value="UniProtKB-KW"/>
</dbReference>
<evidence type="ECO:0000256" key="5">
    <source>
        <dbReference type="PIRSR" id="PIRSR611778-50"/>
    </source>
</evidence>
<keyword evidence="3" id="KW-0479">Metal-binding</keyword>
<dbReference type="InterPro" id="IPR050378">
    <property type="entry name" value="Metallo-dep_Hydrolases_sf"/>
</dbReference>
<dbReference type="SUPFAM" id="SSF51338">
    <property type="entry name" value="Composite domain of metallo-dependent hydrolases"/>
    <property type="match status" value="2"/>
</dbReference>
<dbReference type="EMBL" id="MIJY01000034">
    <property type="protein sequence ID" value="OEG12386.1"/>
    <property type="molecule type" value="Genomic_DNA"/>
</dbReference>
<dbReference type="Pfam" id="PF01979">
    <property type="entry name" value="Amidohydro_1"/>
    <property type="match status" value="1"/>
</dbReference>
<evidence type="ECO:0000313" key="7">
    <source>
        <dbReference type="EMBL" id="OEG12386.1"/>
    </source>
</evidence>
<keyword evidence="4" id="KW-0378">Hydrolase</keyword>
<accession>A0A1E5GI33</accession>
<protein>
    <submittedName>
        <fullName evidence="7">Dihydropyrimidinase</fullName>
    </submittedName>
</protein>
<dbReference type="PATRIC" id="fig|332950.4.peg.2732"/>
<evidence type="ECO:0000256" key="4">
    <source>
        <dbReference type="ARBA" id="ARBA00022801"/>
    </source>
</evidence>
<comment type="similarity">
    <text evidence="2">Belongs to the metallo-dependent hydrolases superfamily. Hydantoinase/dihydropyrimidinase family.</text>
</comment>
<dbReference type="GO" id="GO:0005829">
    <property type="term" value="C:cytosol"/>
    <property type="evidence" value="ECO:0007669"/>
    <property type="project" value="TreeGrafter"/>
</dbReference>
<evidence type="ECO:0000256" key="2">
    <source>
        <dbReference type="ARBA" id="ARBA00008829"/>
    </source>
</evidence>
<comment type="cofactor">
    <cofactor evidence="1">
        <name>Zn(2+)</name>
        <dbReference type="ChEBI" id="CHEBI:29105"/>
    </cofactor>
</comment>
<dbReference type="RefSeq" id="WP_069664088.1">
    <property type="nucleotide sequence ID" value="NZ_JBHUJJ010000001.1"/>
</dbReference>
<dbReference type="FunFam" id="3.20.20.140:FF:000076">
    <property type="entry name" value="Dihydropyrimidinase like 2"/>
    <property type="match status" value="1"/>
</dbReference>
<evidence type="ECO:0000256" key="1">
    <source>
        <dbReference type="ARBA" id="ARBA00001947"/>
    </source>
</evidence>